<name>A0ABS7QJ50_9ACTN</name>
<protein>
    <submittedName>
        <fullName evidence="3">Glycerophosphoryl diester phosphodiesterase membrane domain-containing protein</fullName>
    </submittedName>
</protein>
<evidence type="ECO:0000313" key="3">
    <source>
        <dbReference type="EMBL" id="MBY8882709.1"/>
    </source>
</evidence>
<feature type="transmembrane region" description="Helical" evidence="1">
    <location>
        <begin position="91"/>
        <end position="116"/>
    </location>
</feature>
<reference evidence="3 4" key="1">
    <citation type="submission" date="2021-08" db="EMBL/GenBank/DDBJ databases">
        <title>WGS of actinomycetes from Thailand.</title>
        <authorList>
            <person name="Thawai C."/>
        </authorList>
    </citation>
    <scope>NUCLEOTIDE SEQUENCE [LARGE SCALE GENOMIC DNA]</scope>
    <source>
        <strain evidence="3 4">PLK6-54</strain>
    </source>
</reference>
<sequence>MQPPAPKPGVLPLRPVGFGDILDGAIATLRLHWRKVIGFTAAIGFVTETVTVVLEHRFSDSSRLNDLRNNPRPTASDIVHALSGTLATSGLTLLVTMFASVITTALMATVVSRAVLGRDVTTSELRRDAREGLPHLLGLALLMPLIACLTIGLGSLPGVLIAASGSKDAGAALGLLGGLAGGLVMVWLYIQLCLTAPALALEKQGVLASMKRSWKLVTGSWWRVLGVQLLAVFLVGIATSLIALPFVLVGSALAGDGGGGLFDAGNAPSWTYLIIAGVGGTIGSAISLPLTAGCTTLLYLDQRIRRESLDIELINATREN</sequence>
<evidence type="ECO:0000259" key="2">
    <source>
        <dbReference type="Pfam" id="PF25231"/>
    </source>
</evidence>
<organism evidence="3 4">
    <name type="scientific">Actinacidiphila acidipaludis</name>
    <dbReference type="NCBI Taxonomy" id="2873382"/>
    <lineage>
        <taxon>Bacteria</taxon>
        <taxon>Bacillati</taxon>
        <taxon>Actinomycetota</taxon>
        <taxon>Actinomycetes</taxon>
        <taxon>Kitasatosporales</taxon>
        <taxon>Streptomycetaceae</taxon>
        <taxon>Actinacidiphila</taxon>
    </lineage>
</organism>
<keyword evidence="4" id="KW-1185">Reference proteome</keyword>
<accession>A0ABS7QJ50</accession>
<comment type="caution">
    <text evidence="3">The sequence shown here is derived from an EMBL/GenBank/DDBJ whole genome shotgun (WGS) entry which is preliminary data.</text>
</comment>
<feature type="transmembrane region" description="Helical" evidence="1">
    <location>
        <begin position="136"/>
        <end position="163"/>
    </location>
</feature>
<dbReference type="PANTHER" id="PTHR33133">
    <property type="entry name" value="OS08G0107100 PROTEIN-RELATED"/>
    <property type="match status" value="1"/>
</dbReference>
<gene>
    <name evidence="3" type="ORF">K7862_34490</name>
</gene>
<feature type="transmembrane region" description="Helical" evidence="1">
    <location>
        <begin position="175"/>
        <end position="201"/>
    </location>
</feature>
<keyword evidence="1" id="KW-0472">Membrane</keyword>
<evidence type="ECO:0000256" key="1">
    <source>
        <dbReference type="SAM" id="Phobius"/>
    </source>
</evidence>
<dbReference type="Pfam" id="PF25231">
    <property type="entry name" value="DUF7847"/>
    <property type="match status" value="1"/>
</dbReference>
<dbReference type="Proteomes" id="UP000778578">
    <property type="component" value="Unassembled WGS sequence"/>
</dbReference>
<feature type="domain" description="DUF7847" evidence="2">
    <location>
        <begin position="81"/>
        <end position="299"/>
    </location>
</feature>
<keyword evidence="1" id="KW-1133">Transmembrane helix</keyword>
<proteinExistence type="predicted"/>
<dbReference type="RefSeq" id="WP_222969245.1">
    <property type="nucleotide sequence ID" value="NZ_JAINZZ010000083.1"/>
</dbReference>
<evidence type="ECO:0000313" key="4">
    <source>
        <dbReference type="Proteomes" id="UP000778578"/>
    </source>
</evidence>
<dbReference type="InterPro" id="IPR057169">
    <property type="entry name" value="DUF7847"/>
</dbReference>
<feature type="transmembrane region" description="Helical" evidence="1">
    <location>
        <begin position="36"/>
        <end position="54"/>
    </location>
</feature>
<dbReference type="EMBL" id="JAINZZ010000083">
    <property type="protein sequence ID" value="MBY8882709.1"/>
    <property type="molecule type" value="Genomic_DNA"/>
</dbReference>
<keyword evidence="1" id="KW-0812">Transmembrane</keyword>
<feature type="transmembrane region" description="Helical" evidence="1">
    <location>
        <begin position="222"/>
        <end position="250"/>
    </location>
</feature>
<dbReference type="PANTHER" id="PTHR33133:SF1">
    <property type="entry name" value="EXPRESSED PROTEIN-RELATED"/>
    <property type="match status" value="1"/>
</dbReference>
<feature type="transmembrane region" description="Helical" evidence="1">
    <location>
        <begin position="270"/>
        <end position="300"/>
    </location>
</feature>